<gene>
    <name evidence="1" type="ORF">NDES1114_LOCUS35366</name>
</gene>
<sequence>MTALPCELFFEVGADILATYLRSNSLPPEELRAALKNCSAQVLTACGGDSSTQLAVARGSHQLLHAAARCFFASCLAVGESVGKSAAVMRGASNACAFAEALCRTTATEALTVKCGNGVAAASTACIVTAVSKQRAALVSHVGMLEALECHLRCTLRAASALSNDDRIELIVATSSLLRDQGGHSEIDHTGVNSAALRLLCRCVSICGSASQITIALDAVRRFAVAHQPLSCRYAAALALQEVARRPELQENCDARLHALCRTFELCFDDDSFVRSAANRCAESICGATELQWSPTECLRALTTSMTNLMQVQGASQVVEATEHTLCADAVEAEDSDGEGEDDDCALFEAEGDNMFVESVVVKRWLAPVHEASK</sequence>
<reference evidence="1" key="1">
    <citation type="submission" date="2021-01" db="EMBL/GenBank/DDBJ databases">
        <authorList>
            <person name="Corre E."/>
            <person name="Pelletier E."/>
            <person name="Niang G."/>
            <person name="Scheremetjew M."/>
            <person name="Finn R."/>
            <person name="Kale V."/>
            <person name="Holt S."/>
            <person name="Cochrane G."/>
            <person name="Meng A."/>
            <person name="Brown T."/>
            <person name="Cohen L."/>
        </authorList>
    </citation>
    <scope>NUCLEOTIDE SEQUENCE</scope>
    <source>
        <strain evidence="1">CCAP 1951/1</strain>
    </source>
</reference>
<name>A0A7S1W9N2_NEODS</name>
<dbReference type="AlphaFoldDB" id="A0A7S1W9N2"/>
<protein>
    <submittedName>
        <fullName evidence="1">Uncharacterized protein</fullName>
    </submittedName>
</protein>
<dbReference type="SUPFAM" id="SSF48371">
    <property type="entry name" value="ARM repeat"/>
    <property type="match status" value="1"/>
</dbReference>
<accession>A0A7S1W9N2</accession>
<organism evidence="1">
    <name type="scientific">Neobodo designis</name>
    <name type="common">Flagellated protozoan</name>
    <name type="synonym">Bodo designis</name>
    <dbReference type="NCBI Taxonomy" id="312471"/>
    <lineage>
        <taxon>Eukaryota</taxon>
        <taxon>Discoba</taxon>
        <taxon>Euglenozoa</taxon>
        <taxon>Kinetoplastea</taxon>
        <taxon>Metakinetoplastina</taxon>
        <taxon>Neobodonida</taxon>
        <taxon>Neobodo</taxon>
    </lineage>
</organism>
<proteinExistence type="predicted"/>
<evidence type="ECO:0000313" key="1">
    <source>
        <dbReference type="EMBL" id="CAD9155816.1"/>
    </source>
</evidence>
<dbReference type="EMBL" id="HBGF01052832">
    <property type="protein sequence ID" value="CAD9155816.1"/>
    <property type="molecule type" value="Transcribed_RNA"/>
</dbReference>
<dbReference type="InterPro" id="IPR016024">
    <property type="entry name" value="ARM-type_fold"/>
</dbReference>